<accession>A0A0F9F7I5</accession>
<dbReference type="EMBL" id="LAZR01031620">
    <property type="protein sequence ID" value="KKL53220.1"/>
    <property type="molecule type" value="Genomic_DNA"/>
</dbReference>
<reference evidence="3" key="1">
    <citation type="journal article" date="2015" name="Nature">
        <title>Complex archaea that bridge the gap between prokaryotes and eukaryotes.</title>
        <authorList>
            <person name="Spang A."/>
            <person name="Saw J.H."/>
            <person name="Jorgensen S.L."/>
            <person name="Zaremba-Niedzwiedzka K."/>
            <person name="Martijn J."/>
            <person name="Lind A.E."/>
            <person name="van Eijk R."/>
            <person name="Schleper C."/>
            <person name="Guy L."/>
            <person name="Ettema T.J."/>
        </authorList>
    </citation>
    <scope>NUCLEOTIDE SEQUENCE</scope>
</reference>
<evidence type="ECO:0000313" key="3">
    <source>
        <dbReference type="EMBL" id="KKL53220.1"/>
    </source>
</evidence>
<name>A0A0F9F7I5_9ZZZZ</name>
<evidence type="ECO:0000256" key="1">
    <source>
        <dbReference type="SAM" id="MobiDB-lite"/>
    </source>
</evidence>
<feature type="transmembrane region" description="Helical" evidence="2">
    <location>
        <begin position="12"/>
        <end position="30"/>
    </location>
</feature>
<protein>
    <submittedName>
        <fullName evidence="3">Uncharacterized protein</fullName>
    </submittedName>
</protein>
<organism evidence="3">
    <name type="scientific">marine sediment metagenome</name>
    <dbReference type="NCBI Taxonomy" id="412755"/>
    <lineage>
        <taxon>unclassified sequences</taxon>
        <taxon>metagenomes</taxon>
        <taxon>ecological metagenomes</taxon>
    </lineage>
</organism>
<keyword evidence="2" id="KW-0472">Membrane</keyword>
<gene>
    <name evidence="3" type="ORF">LCGC14_2277590</name>
</gene>
<keyword evidence="2" id="KW-1133">Transmembrane helix</keyword>
<sequence>MNTNGWLVSPSFAKWIIGTVFAVGVWVTTIQISLGDKAEKIDVATQVATQTEILKHINATLTTMATSLKSLDDRQDKTDQELARLEGKAEAEDK</sequence>
<keyword evidence="2" id="KW-0812">Transmembrane</keyword>
<evidence type="ECO:0000256" key="2">
    <source>
        <dbReference type="SAM" id="Phobius"/>
    </source>
</evidence>
<feature type="region of interest" description="Disordered" evidence="1">
    <location>
        <begin position="73"/>
        <end position="94"/>
    </location>
</feature>
<dbReference type="AlphaFoldDB" id="A0A0F9F7I5"/>
<comment type="caution">
    <text evidence="3">The sequence shown here is derived from an EMBL/GenBank/DDBJ whole genome shotgun (WGS) entry which is preliminary data.</text>
</comment>
<proteinExistence type="predicted"/>